<keyword evidence="5" id="KW-1185">Reference proteome</keyword>
<sequence length="569" mass="61660">MNIDRLLQARAAEGRPLRVGLYGAGFMARGIVNQIAHSVPGMRVSVICNRSVDKALEAYRQAGQHARVVDGASELKRQIAAGIPAVTDDPALLYECDALDCLIDATGAIDYGARISLGAIAHGRHMVTMNAELDGTVGPLLKRKADAAGVIFSACDGDQPGVQMNLYRFVRSIGLTPLLCGNIKSLQDPYRTPATQAGFAAKWGQDPHMVTSFADGTKISFEQAIVANGTGMSILQRGMTGYEHRAHVDELTRRYDIEALRAVGGAVDYVVGALPSPGVFVLASHDDAGQQHYLNLYKLGEGPLYSFYAPYHLCHFEVPLSVARVVLLGDAVLQPLGAPLVEVIATAKRDLAIGETIDGLGGYMSYGQCERADVTANARLLPMGVAEGCVLRHAVAKDQVLTYDDVQLPANRLIDRLRAEQASVFADAAELAGTRPASAYRCRSRWSRCLPVPPSASCRPGVRWPPRWWCSATACCPPRIWCSRYRHGWPRRWRTAIWVWISSSCCRASSSTTSTMPARTRRAGAAITPAAASAASICRTGRWVLRWHWPIRCGPAWTMGTWAGPGLPR</sequence>
<dbReference type="EMBL" id="HG992338">
    <property type="protein sequence ID" value="CAE6783068.1"/>
    <property type="molecule type" value="Genomic_DNA"/>
</dbReference>
<dbReference type="InterPro" id="IPR048423">
    <property type="entry name" value="DRL_cat"/>
</dbReference>
<name>A0A8D6V521_9XANT</name>
<gene>
    <name evidence="2" type="ORF">CFBP1159_22580</name>
    <name evidence="3" type="ORF">XAC301_24500</name>
</gene>
<dbReference type="Proteomes" id="UP000835243">
    <property type="component" value="Chromosome"/>
</dbReference>
<dbReference type="Gene3D" id="3.40.50.720">
    <property type="entry name" value="NAD(P)-binding Rossmann-like Domain"/>
    <property type="match status" value="1"/>
</dbReference>
<dbReference type="EMBL" id="HG992341">
    <property type="protein sequence ID" value="CAE6775046.1"/>
    <property type="molecule type" value="Genomic_DNA"/>
</dbReference>
<dbReference type="SUPFAM" id="SSF51735">
    <property type="entry name" value="NAD(P)-binding Rossmann-fold domains"/>
    <property type="match status" value="1"/>
</dbReference>
<evidence type="ECO:0000313" key="5">
    <source>
        <dbReference type="Proteomes" id="UP000835287"/>
    </source>
</evidence>
<dbReference type="AlphaFoldDB" id="A0A8D6V521"/>
<proteinExistence type="predicted"/>
<evidence type="ECO:0000313" key="4">
    <source>
        <dbReference type="Proteomes" id="UP000835243"/>
    </source>
</evidence>
<protein>
    <recommendedName>
        <fullName evidence="1">SAF domain-containing protein</fullName>
    </recommendedName>
</protein>
<accession>A0A8D6V521</accession>
<feature type="domain" description="SAF" evidence="1">
    <location>
        <begin position="342"/>
        <end position="407"/>
    </location>
</feature>
<evidence type="ECO:0000313" key="2">
    <source>
        <dbReference type="EMBL" id="CAE6775030.1"/>
    </source>
</evidence>
<dbReference type="PANTHER" id="PTHR37850">
    <property type="entry name" value="STRU PROTEIN"/>
    <property type="match status" value="1"/>
</dbReference>
<evidence type="ECO:0000313" key="3">
    <source>
        <dbReference type="EMBL" id="CAE6783068.1"/>
    </source>
</evidence>
<organism evidence="2">
    <name type="scientific">Xanthomonas arboricola pv. corylina</name>
    <dbReference type="NCBI Taxonomy" id="487821"/>
    <lineage>
        <taxon>Bacteria</taxon>
        <taxon>Pseudomonadati</taxon>
        <taxon>Pseudomonadota</taxon>
        <taxon>Gammaproteobacteria</taxon>
        <taxon>Lysobacterales</taxon>
        <taxon>Lysobacteraceae</taxon>
        <taxon>Xanthomonas</taxon>
    </lineage>
</organism>
<dbReference type="CDD" id="cd11616">
    <property type="entry name" value="SAF_DH_OX_like"/>
    <property type="match status" value="1"/>
</dbReference>
<dbReference type="PANTHER" id="PTHR37850:SF1">
    <property type="entry name" value="SAF DOMAIN PROTEIN"/>
    <property type="match status" value="1"/>
</dbReference>
<dbReference type="EMBL" id="HG992341">
    <property type="protein sequence ID" value="CAE6775030.1"/>
    <property type="molecule type" value="Genomic_DNA"/>
</dbReference>
<dbReference type="InterPro" id="IPR036291">
    <property type="entry name" value="NAD(P)-bd_dom_sf"/>
</dbReference>
<dbReference type="SMART" id="SM00858">
    <property type="entry name" value="SAF"/>
    <property type="match status" value="1"/>
</dbReference>
<dbReference type="InterPro" id="IPR013974">
    <property type="entry name" value="SAF"/>
</dbReference>
<dbReference type="Pfam" id="PF08666">
    <property type="entry name" value="SAF"/>
    <property type="match status" value="1"/>
</dbReference>
<evidence type="ECO:0000259" key="1">
    <source>
        <dbReference type="SMART" id="SM00858"/>
    </source>
</evidence>
<dbReference type="Proteomes" id="UP000835287">
    <property type="component" value="Chromosome"/>
</dbReference>
<dbReference type="Pfam" id="PF21135">
    <property type="entry name" value="DRL_cat"/>
    <property type="match status" value="1"/>
</dbReference>
<dbReference type="EMBL" id="HG992338">
    <property type="protein sequence ID" value="CAE6783094.1"/>
    <property type="molecule type" value="Genomic_DNA"/>
</dbReference>
<reference evidence="4 5" key="1">
    <citation type="submission" date="2021-02" db="EMBL/GenBank/DDBJ databases">
        <authorList>
            <person name="Pothier F. J."/>
        </authorList>
    </citation>
    <scope>NUCLEOTIDE SEQUENCE</scope>
    <source>
        <strain evidence="3 5">301</strain>
        <strain evidence="2 4">CFBP 1159</strain>
    </source>
</reference>